<dbReference type="Gene3D" id="3.40.30.10">
    <property type="entry name" value="Glutaredoxin"/>
    <property type="match status" value="1"/>
</dbReference>
<dbReference type="PANTHER" id="PTHR11938">
    <property type="entry name" value="FAD NADPH DEHYDROGENASE/OXIDOREDUCTASE"/>
    <property type="match status" value="1"/>
</dbReference>
<keyword evidence="30" id="KW-1185">Reference proteome</keyword>
<evidence type="ECO:0000256" key="24">
    <source>
        <dbReference type="SAM" id="Coils"/>
    </source>
</evidence>
<evidence type="ECO:0000256" key="22">
    <source>
        <dbReference type="ARBA" id="ARBA00023291"/>
    </source>
</evidence>
<dbReference type="Gene3D" id="3.50.50.60">
    <property type="entry name" value="FAD/NAD(P)-binding domain"/>
    <property type="match status" value="1"/>
</dbReference>
<evidence type="ECO:0000259" key="27">
    <source>
        <dbReference type="Pfam" id="PF02114"/>
    </source>
</evidence>
<dbReference type="InterPro" id="IPR024253">
    <property type="entry name" value="Phosducin_thioredoxin-like_dom"/>
</dbReference>
<keyword evidence="20 26" id="KW-0472">Membrane</keyword>
<dbReference type="Gene3D" id="3.40.50.720">
    <property type="entry name" value="NAD(P)-binding Rossmann-like Domain"/>
    <property type="match status" value="1"/>
</dbReference>
<feature type="domain" description="Phosducin" evidence="27">
    <location>
        <begin position="643"/>
        <end position="812"/>
    </location>
</feature>
<dbReference type="GO" id="GO:0003676">
    <property type="term" value="F:nucleic acid binding"/>
    <property type="evidence" value="ECO:0007669"/>
    <property type="project" value="InterPro"/>
</dbReference>
<evidence type="ECO:0000256" key="26">
    <source>
        <dbReference type="SAM" id="Phobius"/>
    </source>
</evidence>
<evidence type="ECO:0000256" key="25">
    <source>
        <dbReference type="SAM" id="MobiDB-lite"/>
    </source>
</evidence>
<organism evidence="29 30">
    <name type="scientific">Ancylostoma caninum</name>
    <name type="common">Dog hookworm</name>
    <dbReference type="NCBI Taxonomy" id="29170"/>
    <lineage>
        <taxon>Eukaryota</taxon>
        <taxon>Metazoa</taxon>
        <taxon>Ecdysozoa</taxon>
        <taxon>Nematoda</taxon>
        <taxon>Chromadorea</taxon>
        <taxon>Rhabditida</taxon>
        <taxon>Rhabditina</taxon>
        <taxon>Rhabditomorpha</taxon>
        <taxon>Strongyloidea</taxon>
        <taxon>Ancylostomatidae</taxon>
        <taxon>Ancylostomatinae</taxon>
        <taxon>Ancylostoma</taxon>
    </lineage>
</organism>
<evidence type="ECO:0000256" key="23">
    <source>
        <dbReference type="ARBA" id="ARBA00029440"/>
    </source>
</evidence>
<dbReference type="PRINTS" id="PR00419">
    <property type="entry name" value="ADXRDTASE"/>
</dbReference>
<evidence type="ECO:0000256" key="6">
    <source>
        <dbReference type="ARBA" id="ARBA00009686"/>
    </source>
</evidence>
<dbReference type="Pfam" id="PF02114">
    <property type="entry name" value="Phosducin"/>
    <property type="match status" value="1"/>
</dbReference>
<keyword evidence="14" id="KW-0315">Glutamine amidotransferase</keyword>
<keyword evidence="15 26" id="KW-1133">Transmembrane helix</keyword>
<dbReference type="STRING" id="29170.A0A368H729"/>
<keyword evidence="10" id="KW-0288">FMN</keyword>
<comment type="pathway">
    <text evidence="23">Amino-acid biosynthesis.</text>
</comment>
<protein>
    <submittedName>
        <fullName evidence="29">Uncharacterized protein</fullName>
    </submittedName>
</protein>
<feature type="domain" description="FAD/NAD(P)-binding" evidence="28">
    <location>
        <begin position="169"/>
        <end position="557"/>
    </location>
</feature>
<dbReference type="GO" id="GO:0006694">
    <property type="term" value="P:steroid biosynthetic process"/>
    <property type="evidence" value="ECO:0007669"/>
    <property type="project" value="TreeGrafter"/>
</dbReference>
<dbReference type="InterPro" id="IPR001200">
    <property type="entry name" value="Phosducin"/>
</dbReference>
<dbReference type="InterPro" id="IPR036249">
    <property type="entry name" value="Thioredoxin-like_sf"/>
</dbReference>
<comment type="caution">
    <text evidence="29">The sequence shown here is derived from an EMBL/GenBank/DDBJ whole genome shotgun (WGS) entry which is preliminary data.</text>
</comment>
<keyword evidence="13" id="KW-0732">Signal</keyword>
<evidence type="ECO:0000256" key="8">
    <source>
        <dbReference type="ARBA" id="ARBA00022605"/>
    </source>
</evidence>
<dbReference type="GO" id="GO:0046872">
    <property type="term" value="F:metal ion binding"/>
    <property type="evidence" value="ECO:0007669"/>
    <property type="project" value="UniProtKB-KW"/>
</dbReference>
<dbReference type="GO" id="GO:0006537">
    <property type="term" value="P:glutamate biosynthetic process"/>
    <property type="evidence" value="ECO:0007669"/>
    <property type="project" value="UniProtKB-KW"/>
</dbReference>
<keyword evidence="8" id="KW-0028">Amino-acid biosynthesis</keyword>
<dbReference type="GO" id="GO:0008277">
    <property type="term" value="P:regulation of G protein-coupled receptor signaling pathway"/>
    <property type="evidence" value="ECO:0007669"/>
    <property type="project" value="InterPro"/>
</dbReference>
<keyword evidence="18" id="KW-0411">Iron-sulfur</keyword>
<dbReference type="InterPro" id="IPR036882">
    <property type="entry name" value="Alba-like_dom_sf"/>
</dbReference>
<comment type="similarity">
    <text evidence="6">Belongs to the phosducin family.</text>
</comment>
<evidence type="ECO:0000256" key="11">
    <source>
        <dbReference type="ARBA" id="ARBA00022692"/>
    </source>
</evidence>
<keyword evidence="11 26" id="KW-0812">Transmembrane</keyword>
<dbReference type="EMBL" id="JOJR01000007">
    <property type="protein sequence ID" value="RCN52374.1"/>
    <property type="molecule type" value="Genomic_DNA"/>
</dbReference>
<evidence type="ECO:0000256" key="18">
    <source>
        <dbReference type="ARBA" id="ARBA00023014"/>
    </source>
</evidence>
<evidence type="ECO:0000256" key="13">
    <source>
        <dbReference type="ARBA" id="ARBA00022729"/>
    </source>
</evidence>
<dbReference type="InterPro" id="IPR036188">
    <property type="entry name" value="FAD/NAD-bd_sf"/>
</dbReference>
<evidence type="ECO:0000256" key="3">
    <source>
        <dbReference type="ARBA" id="ARBA00002154"/>
    </source>
</evidence>
<comment type="similarity">
    <text evidence="5">Belongs to the KISH family.</text>
</comment>
<evidence type="ECO:0000256" key="7">
    <source>
        <dbReference type="ARBA" id="ARBA00009716"/>
    </source>
</evidence>
<dbReference type="InterPro" id="IPR009653">
    <property type="entry name" value="Ksh1"/>
</dbReference>
<dbReference type="GO" id="GO:0051538">
    <property type="term" value="F:3 iron, 4 sulfur cluster binding"/>
    <property type="evidence" value="ECO:0007669"/>
    <property type="project" value="UniProtKB-KW"/>
</dbReference>
<dbReference type="GO" id="GO:0001682">
    <property type="term" value="P:tRNA 5'-leader removal"/>
    <property type="evidence" value="ECO:0007669"/>
    <property type="project" value="InterPro"/>
</dbReference>
<dbReference type="GO" id="GO:0000172">
    <property type="term" value="C:ribonuclease MRP complex"/>
    <property type="evidence" value="ECO:0007669"/>
    <property type="project" value="InterPro"/>
</dbReference>
<evidence type="ECO:0000259" key="28">
    <source>
        <dbReference type="Pfam" id="PF07992"/>
    </source>
</evidence>
<comment type="function">
    <text evidence="3">Involved in the early part of the secretory pathway.</text>
</comment>
<dbReference type="InterPro" id="IPR023753">
    <property type="entry name" value="FAD/NAD-binding_dom"/>
</dbReference>
<dbReference type="SUPFAM" id="SSF52833">
    <property type="entry name" value="Thioredoxin-like"/>
    <property type="match status" value="1"/>
</dbReference>
<evidence type="ECO:0000256" key="9">
    <source>
        <dbReference type="ARBA" id="ARBA00022630"/>
    </source>
</evidence>
<accession>A0A368H729</accession>
<evidence type="ECO:0000256" key="15">
    <source>
        <dbReference type="ARBA" id="ARBA00022989"/>
    </source>
</evidence>
<dbReference type="CDD" id="cd02987">
    <property type="entry name" value="Phd_like_Phd"/>
    <property type="match status" value="1"/>
</dbReference>
<dbReference type="SUPFAM" id="SSF51971">
    <property type="entry name" value="Nucleotide-binding domain"/>
    <property type="match status" value="1"/>
</dbReference>
<reference evidence="29 30" key="1">
    <citation type="submission" date="2014-10" db="EMBL/GenBank/DDBJ databases">
        <title>Draft genome of the hookworm Ancylostoma caninum.</title>
        <authorList>
            <person name="Mitreva M."/>
        </authorList>
    </citation>
    <scope>NUCLEOTIDE SEQUENCE [LARGE SCALE GENOMIC DNA]</scope>
    <source>
        <strain evidence="29 30">Baltimore</strain>
    </source>
</reference>
<keyword evidence="9" id="KW-0285">Flavoprotein</keyword>
<dbReference type="GO" id="GO:0005739">
    <property type="term" value="C:mitochondrion"/>
    <property type="evidence" value="ECO:0007669"/>
    <property type="project" value="TreeGrafter"/>
</dbReference>
<comment type="cofactor">
    <cofactor evidence="2">
        <name>[3Fe-4S] cluster</name>
        <dbReference type="ChEBI" id="CHEBI:21137"/>
    </cofactor>
</comment>
<evidence type="ECO:0000256" key="1">
    <source>
        <dbReference type="ARBA" id="ARBA00001917"/>
    </source>
</evidence>
<keyword evidence="22" id="KW-0003">3Fe-4S</keyword>
<dbReference type="GO" id="GO:0005655">
    <property type="term" value="C:nucleolar ribonuclease P complex"/>
    <property type="evidence" value="ECO:0007669"/>
    <property type="project" value="InterPro"/>
</dbReference>
<comment type="cofactor">
    <cofactor evidence="1">
        <name>FMN</name>
        <dbReference type="ChEBI" id="CHEBI:58210"/>
    </cofactor>
</comment>
<dbReference type="OrthoDB" id="333024at2759"/>
<evidence type="ECO:0000256" key="10">
    <source>
        <dbReference type="ARBA" id="ARBA00022643"/>
    </source>
</evidence>
<dbReference type="Pfam" id="PF06842">
    <property type="entry name" value="DUF1242"/>
    <property type="match status" value="1"/>
</dbReference>
<feature type="coiled-coil region" evidence="24">
    <location>
        <begin position="420"/>
        <end position="447"/>
    </location>
</feature>
<comment type="subcellular location">
    <subcellularLocation>
        <location evidence="4">Golgi apparatus membrane</location>
        <topology evidence="4">Single-pass type I membrane protein</topology>
    </subcellularLocation>
</comment>
<keyword evidence="21" id="KW-0314">Glutamate biosynthesis</keyword>
<dbReference type="Pfam" id="PF07992">
    <property type="entry name" value="Pyr_redox_2"/>
    <property type="match status" value="1"/>
</dbReference>
<dbReference type="SUPFAM" id="SSF82704">
    <property type="entry name" value="AlbA-like"/>
    <property type="match status" value="1"/>
</dbReference>
<evidence type="ECO:0000256" key="5">
    <source>
        <dbReference type="ARBA" id="ARBA00008961"/>
    </source>
</evidence>
<dbReference type="AlphaFoldDB" id="A0A368H729"/>
<evidence type="ECO:0000256" key="19">
    <source>
        <dbReference type="ARBA" id="ARBA00023034"/>
    </source>
</evidence>
<proteinExistence type="inferred from homology"/>
<gene>
    <name evidence="29" type="ORF">ANCCAN_01416</name>
</gene>
<keyword evidence="19" id="KW-0333">Golgi apparatus</keyword>
<dbReference type="GO" id="GO:0016491">
    <property type="term" value="F:oxidoreductase activity"/>
    <property type="evidence" value="ECO:0007669"/>
    <property type="project" value="UniProtKB-KW"/>
</dbReference>
<evidence type="ECO:0000313" key="29">
    <source>
        <dbReference type="EMBL" id="RCN52374.1"/>
    </source>
</evidence>
<keyword evidence="16" id="KW-0560">Oxidoreductase</keyword>
<evidence type="ECO:0000256" key="4">
    <source>
        <dbReference type="ARBA" id="ARBA00004614"/>
    </source>
</evidence>
<feature type="region of interest" description="Disordered" evidence="25">
    <location>
        <begin position="664"/>
        <end position="688"/>
    </location>
</feature>
<evidence type="ECO:0000256" key="16">
    <source>
        <dbReference type="ARBA" id="ARBA00023002"/>
    </source>
</evidence>
<sequence>MKDTKLDLFHTGPSLRKEPTQFKLSAIFNFQSLISVLLLLICTCAYIRSFAPKLIDRNKEGKTSISATMKRVEEMLHNKENEIYIHGLGASLNRAMVLALEVQKSFTDAISLNITTSTVNVTDDLFPLSDEFWTHVSMSLPSWRFLIVHTSRIFGSEVRSYAANKGASRVAIVGSGPAGLFTCSSLLRRLPETKIDVFDASPVPFGLVRYGVAPDHQEVKNCINLFDKMFESNKDRLSLFCNVRIGSDLSMKELTRHYDAVLLAYGSHWARQLDISGAHSTNVLSGSDFVSWYNAVPNAKVPAVSLIFTLIILILPLSCNFSGNCAALNSQEGCLSQEPLLDDPNAVIIGNGNVALDCARMLSTAKSLRKTDVPSTVISVLEESKVKNIKIVGRRGPQDVSFTIKELREQFKVPEWNTTVEMDAEQVEELKKAVATMERRKKRLMNVLLDGVKPPQGERQCRFLNYRVPEEVIPDKNGRVSAVRFHNKHTDTKEVIPCGLLIYSIGYQAVVLDGVPKNEKGMIAMKDGYRVAMPCGSFVYAAGWCAHGPRGVIVNTQQDAVIVAETIAKDFSTRSDVTGMASLESKLLDGKNAGYCSSSDEGEEQGGWQVAKDEDQHQANVMRHLGPSMNTGAKGVLNEFAAHQEQAKRIKEAKDREVLRLARKGMLQGSKAERDQAQKSDNEEEESLENLRHRRFMELRKAAAGRMVEIVEKDQFTKAIDTCESLLCVLIYEPDDEMCEKMTHVCKVLAADYPRVRFIRARSTLLDMSKTFTEQALPALQFYLNGNLIGNFIKVPSLLGGEIEVDSVRKFIRRQHIDLVYGNYMTDSDCSTDEELD</sequence>
<evidence type="ECO:0000256" key="21">
    <source>
        <dbReference type="ARBA" id="ARBA00023164"/>
    </source>
</evidence>
<evidence type="ECO:0000256" key="2">
    <source>
        <dbReference type="ARBA" id="ARBA00001927"/>
    </source>
</evidence>
<keyword evidence="12" id="KW-0479">Metal-binding</keyword>
<keyword evidence="24" id="KW-0175">Coiled coil</keyword>
<dbReference type="Gene3D" id="3.30.110.20">
    <property type="entry name" value="Alba-like domain"/>
    <property type="match status" value="1"/>
</dbReference>
<evidence type="ECO:0000313" key="30">
    <source>
        <dbReference type="Proteomes" id="UP000252519"/>
    </source>
</evidence>
<keyword evidence="17" id="KW-0408">Iron</keyword>
<evidence type="ECO:0000256" key="20">
    <source>
        <dbReference type="ARBA" id="ARBA00023136"/>
    </source>
</evidence>
<evidence type="ECO:0000256" key="17">
    <source>
        <dbReference type="ARBA" id="ARBA00023004"/>
    </source>
</evidence>
<feature type="transmembrane region" description="Helical" evidence="26">
    <location>
        <begin position="26"/>
        <end position="47"/>
    </location>
</feature>
<dbReference type="GO" id="GO:0000139">
    <property type="term" value="C:Golgi membrane"/>
    <property type="evidence" value="ECO:0007669"/>
    <property type="project" value="UniProtKB-SubCell"/>
</dbReference>
<dbReference type="PANTHER" id="PTHR11938:SF91">
    <property type="entry name" value="NADPH:ADRENODOXIN OXIDOREDUCTASE, MITOCHONDRIAL"/>
    <property type="match status" value="1"/>
</dbReference>
<comment type="similarity">
    <text evidence="7">Belongs to the glutamate synthase family.</text>
</comment>
<evidence type="ECO:0000256" key="14">
    <source>
        <dbReference type="ARBA" id="ARBA00022962"/>
    </source>
</evidence>
<name>A0A368H729_ANCCA</name>
<feature type="compositionally biased region" description="Basic and acidic residues" evidence="25">
    <location>
        <begin position="671"/>
        <end position="681"/>
    </location>
</feature>
<dbReference type="Proteomes" id="UP000252519">
    <property type="component" value="Unassembled WGS sequence"/>
</dbReference>
<evidence type="ECO:0000256" key="12">
    <source>
        <dbReference type="ARBA" id="ARBA00022723"/>
    </source>
</evidence>
<dbReference type="InterPro" id="IPR050711">
    <property type="entry name" value="ET-N_metabolism_enzyme"/>
</dbReference>